<dbReference type="Gene3D" id="3.30.70.330">
    <property type="match status" value="3"/>
</dbReference>
<dbReference type="PANTHER" id="PTHR24012">
    <property type="entry name" value="RNA BINDING PROTEIN"/>
    <property type="match status" value="1"/>
</dbReference>
<evidence type="ECO:0000256" key="3">
    <source>
        <dbReference type="ARBA" id="ARBA00009621"/>
    </source>
</evidence>
<feature type="domain" description="RRM" evidence="10">
    <location>
        <begin position="64"/>
        <end position="147"/>
    </location>
</feature>
<comment type="similarity">
    <text evidence="3">Belongs to the CELF/BRUNOL family.</text>
</comment>
<keyword evidence="12" id="KW-1185">Reference proteome</keyword>
<dbReference type="InterPro" id="IPR034199">
    <property type="entry name" value="CELF1/2_RRM3"/>
</dbReference>
<dbReference type="GO" id="GO:0006397">
    <property type="term" value="P:mRNA processing"/>
    <property type="evidence" value="ECO:0007669"/>
    <property type="project" value="UniProtKB-KW"/>
</dbReference>
<gene>
    <name evidence="11" type="primary">CELF2</name>
</gene>
<dbReference type="CDD" id="cd12631">
    <property type="entry name" value="RRM1_CELF1_2_Bruno"/>
    <property type="match status" value="1"/>
</dbReference>
<dbReference type="GeneTree" id="ENSGT00940000155461"/>
<dbReference type="GO" id="GO:0005634">
    <property type="term" value="C:nucleus"/>
    <property type="evidence" value="ECO:0007669"/>
    <property type="project" value="UniProtKB-SubCell"/>
</dbReference>
<dbReference type="GO" id="GO:0005737">
    <property type="term" value="C:cytoplasm"/>
    <property type="evidence" value="ECO:0007669"/>
    <property type="project" value="UniProtKB-SubCell"/>
</dbReference>
<dbReference type="InterPro" id="IPR035979">
    <property type="entry name" value="RBD_domain_sf"/>
</dbReference>
<keyword evidence="8" id="KW-0539">Nucleus</keyword>
<dbReference type="GO" id="GO:0003723">
    <property type="term" value="F:RNA binding"/>
    <property type="evidence" value="ECO:0007669"/>
    <property type="project" value="UniProtKB-UniRule"/>
</dbReference>
<dbReference type="CDD" id="cd12634">
    <property type="entry name" value="RRM2_CELF1_2"/>
    <property type="match status" value="1"/>
</dbReference>
<dbReference type="SUPFAM" id="SSF54928">
    <property type="entry name" value="RNA-binding domain, RBD"/>
    <property type="match status" value="2"/>
</dbReference>
<dbReference type="FunFam" id="3.30.70.330:FF:000013">
    <property type="entry name" value="CUGBP Elav-like family member 1 isoform 2"/>
    <property type="match status" value="1"/>
</dbReference>
<dbReference type="InterPro" id="IPR034196">
    <property type="entry name" value="CELF1/2_RRM1"/>
</dbReference>
<organism evidence="11 12">
    <name type="scientific">Sarcophilus harrisii</name>
    <name type="common">Tasmanian devil</name>
    <name type="synonym">Sarcophilus laniarius</name>
    <dbReference type="NCBI Taxonomy" id="9305"/>
    <lineage>
        <taxon>Eukaryota</taxon>
        <taxon>Metazoa</taxon>
        <taxon>Chordata</taxon>
        <taxon>Craniata</taxon>
        <taxon>Vertebrata</taxon>
        <taxon>Euteleostomi</taxon>
        <taxon>Mammalia</taxon>
        <taxon>Metatheria</taxon>
        <taxon>Dasyuromorphia</taxon>
        <taxon>Dasyuridae</taxon>
        <taxon>Sarcophilus</taxon>
    </lineage>
</organism>
<feature type="domain" description="RRM" evidence="10">
    <location>
        <begin position="156"/>
        <end position="236"/>
    </location>
</feature>
<dbReference type="SMART" id="SM00360">
    <property type="entry name" value="RRM"/>
    <property type="match status" value="3"/>
</dbReference>
<keyword evidence="6" id="KW-0677">Repeat</keyword>
<dbReference type="Pfam" id="PF00076">
    <property type="entry name" value="RRM_1"/>
    <property type="match status" value="3"/>
</dbReference>
<name>A0A7N4PAX5_SARHA</name>
<accession>A0A7N4PAX5</accession>
<dbReference type="CDD" id="cd12638">
    <property type="entry name" value="RRM3_CELF1_2"/>
    <property type="match status" value="1"/>
</dbReference>
<keyword evidence="7 9" id="KW-0694">RNA-binding</keyword>
<dbReference type="InterPro" id="IPR034198">
    <property type="entry name" value="CELF1/2_RRM2"/>
</dbReference>
<keyword evidence="4" id="KW-0963">Cytoplasm</keyword>
<evidence type="ECO:0000256" key="9">
    <source>
        <dbReference type="PROSITE-ProRule" id="PRU00176"/>
    </source>
</evidence>
<protein>
    <submittedName>
        <fullName evidence="11">CUGBP Elav-like family member 2</fullName>
    </submittedName>
</protein>
<dbReference type="PROSITE" id="PS50102">
    <property type="entry name" value="RRM"/>
    <property type="match status" value="3"/>
</dbReference>
<evidence type="ECO:0000256" key="6">
    <source>
        <dbReference type="ARBA" id="ARBA00022737"/>
    </source>
</evidence>
<evidence type="ECO:0000256" key="5">
    <source>
        <dbReference type="ARBA" id="ARBA00022664"/>
    </source>
</evidence>
<reference evidence="11 12" key="1">
    <citation type="journal article" date="2011" name="Proc. Natl. Acad. Sci. U.S.A.">
        <title>Genetic diversity and population structure of the endangered marsupial Sarcophilus harrisii (Tasmanian devil).</title>
        <authorList>
            <person name="Miller W."/>
            <person name="Hayes V.M."/>
            <person name="Ratan A."/>
            <person name="Petersen D.C."/>
            <person name="Wittekindt N.E."/>
            <person name="Miller J."/>
            <person name="Walenz B."/>
            <person name="Knight J."/>
            <person name="Qi J."/>
            <person name="Zhao F."/>
            <person name="Wang Q."/>
            <person name="Bedoya-Reina O.C."/>
            <person name="Katiyar N."/>
            <person name="Tomsho L.P."/>
            <person name="Kasson L.M."/>
            <person name="Hardie R.A."/>
            <person name="Woodbridge P."/>
            <person name="Tindall E.A."/>
            <person name="Bertelsen M.F."/>
            <person name="Dixon D."/>
            <person name="Pyecroft S."/>
            <person name="Helgen K.M."/>
            <person name="Lesk A.M."/>
            <person name="Pringle T.H."/>
            <person name="Patterson N."/>
            <person name="Zhang Y."/>
            <person name="Kreiss A."/>
            <person name="Woods G.M."/>
            <person name="Jones M.E."/>
            <person name="Schuster S.C."/>
        </authorList>
    </citation>
    <scope>NUCLEOTIDE SEQUENCE [LARGE SCALE GENOMIC DNA]</scope>
</reference>
<dbReference type="InterPro" id="IPR012677">
    <property type="entry name" value="Nucleotide-bd_a/b_plait_sf"/>
</dbReference>
<dbReference type="Ensembl" id="ENSSHAT00000040360.1">
    <property type="protein sequence ID" value="ENSSHAP00000034817.1"/>
    <property type="gene ID" value="ENSSHAG00000025193.1"/>
</dbReference>
<dbReference type="FunFam" id="3.30.70.330:FF:000016">
    <property type="entry name" value="CUGBP Elav-like family member 1 isoform 2"/>
    <property type="match status" value="1"/>
</dbReference>
<comment type="subcellular location">
    <subcellularLocation>
        <location evidence="2">Cytoplasm</location>
    </subcellularLocation>
    <subcellularLocation>
        <location evidence="1">Nucleus</location>
    </subcellularLocation>
</comment>
<dbReference type="AlphaFoldDB" id="A0A7N4PAX5"/>
<evidence type="ECO:0000313" key="11">
    <source>
        <dbReference type="Ensembl" id="ENSSHAP00000034817.1"/>
    </source>
</evidence>
<proteinExistence type="inferred from homology"/>
<evidence type="ECO:0000256" key="8">
    <source>
        <dbReference type="ARBA" id="ARBA00023242"/>
    </source>
</evidence>
<reference evidence="11" key="3">
    <citation type="submission" date="2025-09" db="UniProtKB">
        <authorList>
            <consortium name="Ensembl"/>
        </authorList>
    </citation>
    <scope>IDENTIFICATION</scope>
</reference>
<keyword evidence="5" id="KW-0507">mRNA processing</keyword>
<feature type="domain" description="RRM" evidence="10">
    <location>
        <begin position="461"/>
        <end position="539"/>
    </location>
</feature>
<evidence type="ECO:0000313" key="12">
    <source>
        <dbReference type="Proteomes" id="UP000007648"/>
    </source>
</evidence>
<evidence type="ECO:0000259" key="10">
    <source>
        <dbReference type="PROSITE" id="PS50102"/>
    </source>
</evidence>
<evidence type="ECO:0000256" key="7">
    <source>
        <dbReference type="ARBA" id="ARBA00022884"/>
    </source>
</evidence>
<sequence>MTSSFKLDFLPEMMVDSRLLVSERIRNSSFFCSFAQGTPHSSNGTANKMNGALDHSDQPDPDAIKMFVGQIPRSWSEKELKELFEPYGAVYQINVLRDRSQNPPQSKGCCFVTFYTRKAALEAQNALHNIKTLPGMHHPIQMKPADSEKSNAVEDRKLFIGMVSKKCNENDIRVMFSPFGQIEECRILRGPDGLSRGCAFVTFSTRAMAQNAIKAMHQSQTMEGCSSPIVVKFADTQKDKEQRRLQQQLAQQMQQLNTATWGNLTGLGGLTPQYLALLQQATSSSNLGAFSGIQQMAGMNALQLQNLATLAAAAAAAQTSATTTNANPLSTTSSALGALTSPVAASTPNSTAGAAMNSLTSLGTLQGLAGATVGLNNINALAGTINMSSRSFWLPKGMAALNGGLGATGLTNGTAGTMDALTQAYSGIQQYAAAALPTLYSQSLLQQQSAAGSQKEGPEGANLFIYHLPQEFGDQDILQMFMPFGNVISAKVFIDKQTNLSKCFGFVSYDNPVSAQAAIQAMNGFQIGMKRLKVQLKRSKNDSKPY</sequence>
<dbReference type="Proteomes" id="UP000007648">
    <property type="component" value="Unassembled WGS sequence"/>
</dbReference>
<evidence type="ECO:0000256" key="4">
    <source>
        <dbReference type="ARBA" id="ARBA00022490"/>
    </source>
</evidence>
<evidence type="ECO:0000256" key="1">
    <source>
        <dbReference type="ARBA" id="ARBA00004123"/>
    </source>
</evidence>
<dbReference type="InterPro" id="IPR000504">
    <property type="entry name" value="RRM_dom"/>
</dbReference>
<reference evidence="11" key="2">
    <citation type="submission" date="2025-08" db="UniProtKB">
        <authorList>
            <consortium name="Ensembl"/>
        </authorList>
    </citation>
    <scope>IDENTIFICATION</scope>
</reference>
<evidence type="ECO:0000256" key="2">
    <source>
        <dbReference type="ARBA" id="ARBA00004496"/>
    </source>
</evidence>
<dbReference type="FunFam" id="3.30.70.330:FF:000015">
    <property type="entry name" value="CUGBP Elav-like family member 1 isoform 2"/>
    <property type="match status" value="1"/>
</dbReference>